<comment type="caution">
    <text evidence="3">The sequence shown here is derived from an EMBL/GenBank/DDBJ whole genome shotgun (WGS) entry which is preliminary data.</text>
</comment>
<dbReference type="Gene3D" id="3.30.9.10">
    <property type="entry name" value="D-Amino Acid Oxidase, subunit A, domain 2"/>
    <property type="match status" value="1"/>
</dbReference>
<accession>A0ABU1D457</accession>
<keyword evidence="1 3" id="KW-0560">Oxidoreductase</keyword>
<dbReference type="InterPro" id="IPR036188">
    <property type="entry name" value="FAD/NAD-bd_sf"/>
</dbReference>
<proteinExistence type="predicted"/>
<dbReference type="SUPFAM" id="SSF51905">
    <property type="entry name" value="FAD/NAD(P)-binding domain"/>
    <property type="match status" value="1"/>
</dbReference>
<dbReference type="PANTHER" id="PTHR13847:SF287">
    <property type="entry name" value="FAD-DEPENDENT OXIDOREDUCTASE DOMAIN-CONTAINING PROTEIN 1"/>
    <property type="match status" value="1"/>
</dbReference>
<evidence type="ECO:0000259" key="2">
    <source>
        <dbReference type="Pfam" id="PF01266"/>
    </source>
</evidence>
<evidence type="ECO:0000313" key="4">
    <source>
        <dbReference type="Proteomes" id="UP001232156"/>
    </source>
</evidence>
<dbReference type="Proteomes" id="UP001232156">
    <property type="component" value="Unassembled WGS sequence"/>
</dbReference>
<gene>
    <name evidence="3" type="ORF">Q8947_04310</name>
</gene>
<dbReference type="EMBL" id="JAUZQE010000007">
    <property type="protein sequence ID" value="MDR4125209.1"/>
    <property type="molecule type" value="Genomic_DNA"/>
</dbReference>
<dbReference type="GO" id="GO:0016491">
    <property type="term" value="F:oxidoreductase activity"/>
    <property type="evidence" value="ECO:0007669"/>
    <property type="project" value="UniProtKB-KW"/>
</dbReference>
<dbReference type="RefSeq" id="WP_165277921.1">
    <property type="nucleotide sequence ID" value="NZ_JAUZQE010000007.1"/>
</dbReference>
<dbReference type="SUPFAM" id="SSF54373">
    <property type="entry name" value="FAD-linked reductases, C-terminal domain"/>
    <property type="match status" value="1"/>
</dbReference>
<name>A0ABU1D457_9BURK</name>
<organism evidence="3 4">
    <name type="scientific">Yanghanlia caeni</name>
    <dbReference type="NCBI Taxonomy" id="3064283"/>
    <lineage>
        <taxon>Bacteria</taxon>
        <taxon>Pseudomonadati</taxon>
        <taxon>Pseudomonadota</taxon>
        <taxon>Betaproteobacteria</taxon>
        <taxon>Burkholderiales</taxon>
        <taxon>Alcaligenaceae</taxon>
        <taxon>Yanghanlia</taxon>
    </lineage>
</organism>
<reference evidence="3 4" key="1">
    <citation type="submission" date="2023-08" db="EMBL/GenBank/DDBJ databases">
        <title>Alcaligenaceae gen. nov., a novel taxon isolated from the sludge of Yixing Pesticide Factory.</title>
        <authorList>
            <person name="Ruan L."/>
        </authorList>
    </citation>
    <scope>NUCLEOTIDE SEQUENCE [LARGE SCALE GENOMIC DNA]</scope>
    <source>
        <strain evidence="3 4">LG-2</strain>
    </source>
</reference>
<dbReference type="EC" id="1.-.-.-" evidence="3"/>
<dbReference type="InterPro" id="IPR006076">
    <property type="entry name" value="FAD-dep_OxRdtase"/>
</dbReference>
<feature type="domain" description="FAD dependent oxidoreductase" evidence="2">
    <location>
        <begin position="5"/>
        <end position="342"/>
    </location>
</feature>
<evidence type="ECO:0000313" key="3">
    <source>
        <dbReference type="EMBL" id="MDR4125209.1"/>
    </source>
</evidence>
<sequence>MQTTDVIVLGGGLVGSAVAYGAACGGARIIQLDEGDNALRASRGNFGLVWVQGKGLGLAQYARWSLESSRLWPQLRDSLLEETGVDVQLNQRGGYHICLNEQEVKTRIERLQWLQDHVGADDYPFQILNPADVRDDLPGLGPEVAAVSYTPMDGHVNPLKLFHALHVANQQRGVRYMPCTPAVSIQWQSGTFTVHTPRGQFQAPRLVIAAGLANQTLCAEVGMYVPVRPNKGQVLITERLAPLLRCATNYVRQTDEGTIQIGDSMEDVGYDDMVRAPVNTEIAARAVACFPALRHAKIVRTWAALRIMTPDGFPIYQESEQCPGAFVVTCHSGVTLAAQHALRVAPWVMGGERPPLLDAFPATRFNPDTKFAHYGR</sequence>
<protein>
    <submittedName>
        <fullName evidence="3">FAD-binding oxidoreductase</fullName>
        <ecNumber evidence="3">1.-.-.-</ecNumber>
    </submittedName>
</protein>
<keyword evidence="4" id="KW-1185">Reference proteome</keyword>
<dbReference type="PANTHER" id="PTHR13847">
    <property type="entry name" value="SARCOSINE DEHYDROGENASE-RELATED"/>
    <property type="match status" value="1"/>
</dbReference>
<evidence type="ECO:0000256" key="1">
    <source>
        <dbReference type="ARBA" id="ARBA00023002"/>
    </source>
</evidence>
<dbReference type="Gene3D" id="3.50.50.60">
    <property type="entry name" value="FAD/NAD(P)-binding domain"/>
    <property type="match status" value="1"/>
</dbReference>
<dbReference type="Pfam" id="PF01266">
    <property type="entry name" value="DAO"/>
    <property type="match status" value="1"/>
</dbReference>